<feature type="transmembrane region" description="Helical" evidence="1">
    <location>
        <begin position="152"/>
        <end position="172"/>
    </location>
</feature>
<evidence type="ECO:0000256" key="1">
    <source>
        <dbReference type="SAM" id="Phobius"/>
    </source>
</evidence>
<evidence type="ECO:0000313" key="2">
    <source>
        <dbReference type="EMBL" id="CAA9492403.1"/>
    </source>
</evidence>
<keyword evidence="1" id="KW-0472">Membrane</keyword>
<proteinExistence type="predicted"/>
<dbReference type="Pfam" id="PF10011">
    <property type="entry name" value="DUF2254"/>
    <property type="match status" value="1"/>
</dbReference>
<dbReference type="InterPro" id="IPR018723">
    <property type="entry name" value="DUF2254_membrane"/>
</dbReference>
<reference evidence="2" key="1">
    <citation type="submission" date="2020-02" db="EMBL/GenBank/DDBJ databases">
        <authorList>
            <person name="Meier V. D."/>
        </authorList>
    </citation>
    <scope>NUCLEOTIDE SEQUENCE</scope>
    <source>
        <strain evidence="2">AVDCRST_MAG39</strain>
    </source>
</reference>
<protein>
    <recommendedName>
        <fullName evidence="3">DUF2254 domain-containing protein</fullName>
    </recommendedName>
</protein>
<feature type="transmembrane region" description="Helical" evidence="1">
    <location>
        <begin position="64"/>
        <end position="91"/>
    </location>
</feature>
<dbReference type="AlphaFoldDB" id="A0A6J4SI94"/>
<dbReference type="EMBL" id="CADCVW010000036">
    <property type="protein sequence ID" value="CAA9492403.1"/>
    <property type="molecule type" value="Genomic_DNA"/>
</dbReference>
<keyword evidence="1" id="KW-1133">Transmembrane helix</keyword>
<feature type="transmembrane region" description="Helical" evidence="1">
    <location>
        <begin position="111"/>
        <end position="131"/>
    </location>
</feature>
<accession>A0A6J4SI94</accession>
<name>A0A6J4SI94_9SPHN</name>
<keyword evidence="1" id="KW-0812">Transmembrane</keyword>
<feature type="transmembrane region" description="Helical" evidence="1">
    <location>
        <begin position="20"/>
        <end position="43"/>
    </location>
</feature>
<evidence type="ECO:0008006" key="3">
    <source>
        <dbReference type="Google" id="ProtNLM"/>
    </source>
</evidence>
<sequence>MASRLRLLELAEEVRDSYWFVPGLIASGGLLAGLGLVFVDGYLGSDWLGRFQWFTGSRPEGARSVLSTVAGSTITVAGVVFSITLAAVTYASGQYGPRLLSNFQRDRGNQATLGVFLATYLYCLVVLRTIRSAAEASADTGGTVREAFVPHLAVYCALALALASIAVLIYFVHHVTDGIHINNVIARIGRDLIDDVRRSPIPAHAPTPDDWAARDPAPVAAAGSGYLEAIDQDALRALAAERGVALRLLRRPGDFVHAGRPLLEAAPAALVGPELAEACNEAVAVGRRRSALQDLRFPIDELVEVAARALSPGVNDPFTAIACLDWLGAALTELDRRAATGANAGGGGEPPRLFADPLFFEDYLASAFGQLRPYVAADVNARRHALRTLDEVACGAQDAANRAALLAERERLSAAPEA</sequence>
<organism evidence="2">
    <name type="scientific">uncultured Sphingomonadaceae bacterium</name>
    <dbReference type="NCBI Taxonomy" id="169976"/>
    <lineage>
        <taxon>Bacteria</taxon>
        <taxon>Pseudomonadati</taxon>
        <taxon>Pseudomonadota</taxon>
        <taxon>Alphaproteobacteria</taxon>
        <taxon>Sphingomonadales</taxon>
        <taxon>Sphingomonadaceae</taxon>
        <taxon>environmental samples</taxon>
    </lineage>
</organism>
<gene>
    <name evidence="2" type="ORF">AVDCRST_MAG39-859</name>
</gene>